<dbReference type="InterPro" id="IPR004653">
    <property type="entry name" value="DusA"/>
</dbReference>
<dbReference type="PANTHER" id="PTHR42907">
    <property type="entry name" value="FMN-LINKED OXIDOREDUCTASES SUPERFAMILY PROTEIN"/>
    <property type="match status" value="1"/>
</dbReference>
<evidence type="ECO:0000256" key="9">
    <source>
        <dbReference type="HAMAP-Rule" id="MF_02041"/>
    </source>
</evidence>
<name>A0ABU4DRM5_9DEIO</name>
<keyword evidence="5 9" id="KW-0819">tRNA processing</keyword>
<dbReference type="Gene3D" id="3.20.20.70">
    <property type="entry name" value="Aldolase class I"/>
    <property type="match status" value="1"/>
</dbReference>
<dbReference type="GO" id="GO:0102264">
    <property type="term" value="F:tRNA-dihydrouridine20 synthase activity"/>
    <property type="evidence" value="ECO:0007669"/>
    <property type="project" value="UniProtKB-EC"/>
</dbReference>
<feature type="site" description="Interacts with tRNA" evidence="9">
    <location>
        <position position="95"/>
    </location>
</feature>
<organism evidence="13 14">
    <name type="scientific">Deinococcus arenicola</name>
    <dbReference type="NCBI Taxonomy" id="2994950"/>
    <lineage>
        <taxon>Bacteria</taxon>
        <taxon>Thermotogati</taxon>
        <taxon>Deinococcota</taxon>
        <taxon>Deinococci</taxon>
        <taxon>Deinococcales</taxon>
        <taxon>Deinococcaceae</taxon>
        <taxon>Deinococcus</taxon>
    </lineage>
</organism>
<accession>A0ABU4DRM5</accession>
<feature type="binding site" evidence="9">
    <location>
        <begin position="231"/>
        <end position="232"/>
    </location>
    <ligand>
        <name>FMN</name>
        <dbReference type="ChEBI" id="CHEBI:58210"/>
    </ligand>
</feature>
<comment type="cofactor">
    <cofactor evidence="1 9 10">
        <name>FMN</name>
        <dbReference type="ChEBI" id="CHEBI:58210"/>
    </cofactor>
</comment>
<proteinExistence type="inferred from homology"/>
<dbReference type="EC" id="1.3.1.91" evidence="9"/>
<feature type="site" description="Interacts with tRNA" evidence="9">
    <location>
        <position position="184"/>
    </location>
</feature>
<dbReference type="InterPro" id="IPR035587">
    <property type="entry name" value="DUS-like_FMN-bd"/>
</dbReference>
<dbReference type="InterPro" id="IPR018517">
    <property type="entry name" value="tRNA_hU_synthase_CS"/>
</dbReference>
<dbReference type="SUPFAM" id="SSF51395">
    <property type="entry name" value="FMN-linked oxidoreductases"/>
    <property type="match status" value="1"/>
</dbReference>
<dbReference type="EMBL" id="JAPMIV010000018">
    <property type="protein sequence ID" value="MDV6375043.1"/>
    <property type="molecule type" value="Genomic_DNA"/>
</dbReference>
<dbReference type="CDD" id="cd02801">
    <property type="entry name" value="DUS_like_FMN"/>
    <property type="match status" value="1"/>
</dbReference>
<feature type="binding site" evidence="9">
    <location>
        <position position="68"/>
    </location>
    <ligand>
        <name>FMN</name>
        <dbReference type="ChEBI" id="CHEBI:58210"/>
    </ligand>
</feature>
<evidence type="ECO:0000256" key="1">
    <source>
        <dbReference type="ARBA" id="ARBA00001917"/>
    </source>
</evidence>
<feature type="site" description="Interacts with tRNA; defines subfamily-specific binding signature" evidence="9">
    <location>
        <position position="297"/>
    </location>
</feature>
<feature type="domain" description="DUS-like FMN-binding" evidence="12">
    <location>
        <begin position="13"/>
        <end position="309"/>
    </location>
</feature>
<keyword evidence="14" id="KW-1185">Reference proteome</keyword>
<feature type="binding site" evidence="9">
    <location>
        <begin position="209"/>
        <end position="211"/>
    </location>
    <ligand>
        <name>FMN</name>
        <dbReference type="ChEBI" id="CHEBI:58210"/>
    </ligand>
</feature>
<dbReference type="PANTHER" id="PTHR42907:SF1">
    <property type="entry name" value="FMN-LINKED OXIDOREDUCTASES SUPERFAMILY PROTEIN"/>
    <property type="match status" value="1"/>
</dbReference>
<feature type="binding site" evidence="9">
    <location>
        <position position="137"/>
    </location>
    <ligand>
        <name>FMN</name>
        <dbReference type="ChEBI" id="CHEBI:58210"/>
    </ligand>
</feature>
<feature type="active site" description="Proton donor" evidence="9">
    <location>
        <position position="98"/>
    </location>
</feature>
<dbReference type="PIRSF" id="PIRSF006621">
    <property type="entry name" value="Dus"/>
    <property type="match status" value="1"/>
</dbReference>
<comment type="function">
    <text evidence="9">Catalyzes the synthesis of 5,6-dihydrouridine (D), a modified base found in the D-loop of most tRNAs, via the reduction of the C5-C6 double bond in target uridines. Specifically modifies U20 and U20a in tRNAs.</text>
</comment>
<comment type="caution">
    <text evidence="13">The sequence shown here is derived from an EMBL/GenBank/DDBJ whole genome shotgun (WGS) entry which is preliminary data.</text>
</comment>
<dbReference type="HAMAP" id="MF_02041">
    <property type="entry name" value="DusA_subfam"/>
    <property type="match status" value="1"/>
</dbReference>
<comment type="similarity">
    <text evidence="9">Belongs to the Dus family. DusA subfamily.</text>
</comment>
<protein>
    <recommendedName>
        <fullName evidence="9">tRNA-dihydrouridine(20/20a) synthase</fullName>
        <ecNumber evidence="9">1.3.1.91</ecNumber>
    </recommendedName>
    <alternativeName>
        <fullName evidence="9">DusA-like U20-specific dihydrouridine synthase</fullName>
        <shortName evidence="9">U20-specific Dus</shortName>
    </alternativeName>
</protein>
<dbReference type="NCBIfam" id="TIGR00742">
    <property type="entry name" value="yjbN"/>
    <property type="match status" value="1"/>
</dbReference>
<evidence type="ECO:0000256" key="5">
    <source>
        <dbReference type="ARBA" id="ARBA00022694"/>
    </source>
</evidence>
<comment type="catalytic activity">
    <reaction evidence="9">
        <text>5,6-dihydrouridine(20a) in tRNA + NAD(+) = uridine(20a) in tRNA + NADH + H(+)</text>
        <dbReference type="Rhea" id="RHEA:53348"/>
        <dbReference type="Rhea" id="RHEA-COMP:13535"/>
        <dbReference type="Rhea" id="RHEA-COMP:13536"/>
        <dbReference type="ChEBI" id="CHEBI:15378"/>
        <dbReference type="ChEBI" id="CHEBI:57540"/>
        <dbReference type="ChEBI" id="CHEBI:57945"/>
        <dbReference type="ChEBI" id="CHEBI:65315"/>
        <dbReference type="ChEBI" id="CHEBI:74443"/>
    </reaction>
</comment>
<keyword evidence="4 9" id="KW-0288">FMN</keyword>
<evidence type="ECO:0000256" key="8">
    <source>
        <dbReference type="ARBA" id="ARBA00023002"/>
    </source>
</evidence>
<evidence type="ECO:0000256" key="7">
    <source>
        <dbReference type="ARBA" id="ARBA00022884"/>
    </source>
</evidence>
<evidence type="ECO:0000256" key="10">
    <source>
        <dbReference type="PIRNR" id="PIRNR006621"/>
    </source>
</evidence>
<reference evidence="13 14" key="1">
    <citation type="submission" date="2022-11" db="EMBL/GenBank/DDBJ databases">
        <title>Deinococcus ZS9-10, Low Temperature and Draught-tolerating, UV-resistant Bacteria from Continental Antarctica.</title>
        <authorList>
            <person name="Cheng L."/>
        </authorList>
    </citation>
    <scope>NUCLEOTIDE SEQUENCE [LARGE SCALE GENOMIC DNA]</scope>
    <source>
        <strain evidence="13 14">ZS9-10</strain>
    </source>
</reference>
<evidence type="ECO:0000313" key="13">
    <source>
        <dbReference type="EMBL" id="MDV6375043.1"/>
    </source>
</evidence>
<comment type="catalytic activity">
    <reaction evidence="9">
        <text>5,6-dihydrouridine(20) in tRNA + NAD(+) = uridine(20) in tRNA + NADH + H(+)</text>
        <dbReference type="Rhea" id="RHEA:53340"/>
        <dbReference type="Rhea" id="RHEA-COMP:13533"/>
        <dbReference type="Rhea" id="RHEA-COMP:13534"/>
        <dbReference type="ChEBI" id="CHEBI:15378"/>
        <dbReference type="ChEBI" id="CHEBI:57540"/>
        <dbReference type="ChEBI" id="CHEBI:57945"/>
        <dbReference type="ChEBI" id="CHEBI:65315"/>
        <dbReference type="ChEBI" id="CHEBI:74443"/>
        <dbReference type="EC" id="1.3.1.91"/>
    </reaction>
</comment>
<gene>
    <name evidence="13" type="primary">dusA</name>
    <name evidence="13" type="ORF">ORD21_10640</name>
</gene>
<evidence type="ECO:0000259" key="12">
    <source>
        <dbReference type="Pfam" id="PF01207"/>
    </source>
</evidence>
<sequence length="363" mass="39019">MPASSLPPHTLSVAPMMDWTDRHCRAFHRTLSRRTLLYTEMITTGAILHGDRDRHLAFGEAEHPVTLQLGGSDASALAECARIATGYGYDEINLNCGCPSDRVSSGSFGACLMASPDVVARAVEAMRGATTLPVTVKHRIGIDDLDSYEHLSGFVRTVAAAGCDTFIVHARKAWLSGLSPRENREIPPLRYDVVRQLKSDFPGLTVVLNGGLQTLDAAGDALAWADGAMIGRAAYGSPYLLATADQDIFGEDTPPPTRREAVEAFLPFVAAELEAGQPLNRMMRHTLGLFAGQPGARHWKRTISEQGHRPGAGLEVVHNALAGLPDSVLDARPITAQPTARADQVTQGTTGWSERQLAPEQLS</sequence>
<keyword evidence="2 9" id="KW-0820">tRNA-binding</keyword>
<dbReference type="RefSeq" id="WP_317640373.1">
    <property type="nucleotide sequence ID" value="NZ_JAPMIV010000018.1"/>
</dbReference>
<dbReference type="Gene3D" id="1.20.120.1460">
    <property type="match status" value="1"/>
</dbReference>
<feature type="binding site" evidence="9">
    <location>
        <position position="169"/>
    </location>
    <ligand>
        <name>FMN</name>
        <dbReference type="ChEBI" id="CHEBI:58210"/>
    </ligand>
</feature>
<comment type="catalytic activity">
    <reaction evidence="9">
        <text>5,6-dihydrouridine(20) in tRNA + NADP(+) = uridine(20) in tRNA + NADPH + H(+)</text>
        <dbReference type="Rhea" id="RHEA:53336"/>
        <dbReference type="Rhea" id="RHEA-COMP:13533"/>
        <dbReference type="Rhea" id="RHEA-COMP:13534"/>
        <dbReference type="ChEBI" id="CHEBI:15378"/>
        <dbReference type="ChEBI" id="CHEBI:57783"/>
        <dbReference type="ChEBI" id="CHEBI:58349"/>
        <dbReference type="ChEBI" id="CHEBI:65315"/>
        <dbReference type="ChEBI" id="CHEBI:74443"/>
        <dbReference type="EC" id="1.3.1.91"/>
    </reaction>
</comment>
<feature type="region of interest" description="Disordered" evidence="11">
    <location>
        <begin position="336"/>
        <end position="363"/>
    </location>
</feature>
<evidence type="ECO:0000313" key="14">
    <source>
        <dbReference type="Proteomes" id="UP001276150"/>
    </source>
</evidence>
<evidence type="ECO:0000256" key="11">
    <source>
        <dbReference type="SAM" id="MobiDB-lite"/>
    </source>
</evidence>
<dbReference type="InterPro" id="IPR013785">
    <property type="entry name" value="Aldolase_TIM"/>
</dbReference>
<dbReference type="NCBIfam" id="NF008774">
    <property type="entry name" value="PRK11815.1"/>
    <property type="match status" value="1"/>
</dbReference>
<comment type="caution">
    <text evidence="9">Lacks conserved residue(s) required for the propagation of feature annotation.</text>
</comment>
<comment type="catalytic activity">
    <reaction evidence="9">
        <text>5,6-dihydrouridine(20a) in tRNA + NADP(+) = uridine(20a) in tRNA + NADPH + H(+)</text>
        <dbReference type="Rhea" id="RHEA:53344"/>
        <dbReference type="Rhea" id="RHEA-COMP:13535"/>
        <dbReference type="Rhea" id="RHEA-COMP:13536"/>
        <dbReference type="ChEBI" id="CHEBI:15378"/>
        <dbReference type="ChEBI" id="CHEBI:57783"/>
        <dbReference type="ChEBI" id="CHEBI:58349"/>
        <dbReference type="ChEBI" id="CHEBI:65315"/>
        <dbReference type="ChEBI" id="CHEBI:74443"/>
    </reaction>
</comment>
<dbReference type="Proteomes" id="UP001276150">
    <property type="component" value="Unassembled WGS sequence"/>
</dbReference>
<dbReference type="PROSITE" id="PS01136">
    <property type="entry name" value="UPF0034"/>
    <property type="match status" value="1"/>
</dbReference>
<evidence type="ECO:0000256" key="4">
    <source>
        <dbReference type="ARBA" id="ARBA00022643"/>
    </source>
</evidence>
<feature type="binding site" evidence="9">
    <location>
        <begin position="15"/>
        <end position="17"/>
    </location>
    <ligand>
        <name>FMN</name>
        <dbReference type="ChEBI" id="CHEBI:58210"/>
    </ligand>
</feature>
<evidence type="ECO:0000256" key="6">
    <source>
        <dbReference type="ARBA" id="ARBA00022857"/>
    </source>
</evidence>
<keyword evidence="7 9" id="KW-0694">RNA-binding</keyword>
<dbReference type="InterPro" id="IPR001269">
    <property type="entry name" value="DUS_fam"/>
</dbReference>
<feature type="compositionally biased region" description="Polar residues" evidence="11">
    <location>
        <begin position="344"/>
        <end position="353"/>
    </location>
</feature>
<keyword evidence="6 9" id="KW-0521">NADP</keyword>
<keyword evidence="8 9" id="KW-0560">Oxidoreductase</keyword>
<evidence type="ECO:0000256" key="3">
    <source>
        <dbReference type="ARBA" id="ARBA00022630"/>
    </source>
</evidence>
<keyword evidence="3 9" id="KW-0285">Flavoprotein</keyword>
<dbReference type="Pfam" id="PF01207">
    <property type="entry name" value="Dus"/>
    <property type="match status" value="1"/>
</dbReference>
<comment type="similarity">
    <text evidence="10">Belongs to the dus family.</text>
</comment>
<evidence type="ECO:0000256" key="2">
    <source>
        <dbReference type="ARBA" id="ARBA00022555"/>
    </source>
</evidence>